<protein>
    <submittedName>
        <fullName evidence="3">Uncharacterized protein</fullName>
    </submittedName>
</protein>
<keyword evidence="4" id="KW-1185">Reference proteome</keyword>
<feature type="signal peptide" evidence="2">
    <location>
        <begin position="1"/>
        <end position="17"/>
    </location>
</feature>
<sequence>MQKKIVVLTLIYYWVEATPLNADSVDFTAISNLKYDSKDLVDYLNYLEDEQSNNNAKKKSSKKGSKVNYNIEDLKKFFKSLGFKDDGSYDDSETYSLTEEIPREFD</sequence>
<evidence type="ECO:0000256" key="2">
    <source>
        <dbReference type="SAM" id="SignalP"/>
    </source>
</evidence>
<gene>
    <name evidence="3" type="ORF">PMACD_LOCUS12791</name>
</gene>
<proteinExistence type="predicted"/>
<evidence type="ECO:0000256" key="1">
    <source>
        <dbReference type="SAM" id="MobiDB-lite"/>
    </source>
</evidence>
<reference evidence="3" key="1">
    <citation type="submission" date="2021-02" db="EMBL/GenBank/DDBJ databases">
        <authorList>
            <person name="Steward A R."/>
        </authorList>
    </citation>
    <scope>NUCLEOTIDE SEQUENCE</scope>
</reference>
<dbReference type="AlphaFoldDB" id="A0A821W466"/>
<evidence type="ECO:0000313" key="3">
    <source>
        <dbReference type="EMBL" id="CAF4918265.1"/>
    </source>
</evidence>
<comment type="caution">
    <text evidence="3">The sequence shown here is derived from an EMBL/GenBank/DDBJ whole genome shotgun (WGS) entry which is preliminary data.</text>
</comment>
<dbReference type="EMBL" id="CAJOBZ010000052">
    <property type="protein sequence ID" value="CAF4918265.1"/>
    <property type="molecule type" value="Genomic_DNA"/>
</dbReference>
<organism evidence="3 4">
    <name type="scientific">Pieris macdunnoughi</name>
    <dbReference type="NCBI Taxonomy" id="345717"/>
    <lineage>
        <taxon>Eukaryota</taxon>
        <taxon>Metazoa</taxon>
        <taxon>Ecdysozoa</taxon>
        <taxon>Arthropoda</taxon>
        <taxon>Hexapoda</taxon>
        <taxon>Insecta</taxon>
        <taxon>Pterygota</taxon>
        <taxon>Neoptera</taxon>
        <taxon>Endopterygota</taxon>
        <taxon>Lepidoptera</taxon>
        <taxon>Glossata</taxon>
        <taxon>Ditrysia</taxon>
        <taxon>Papilionoidea</taxon>
        <taxon>Pieridae</taxon>
        <taxon>Pierinae</taxon>
        <taxon>Pieris</taxon>
    </lineage>
</organism>
<dbReference type="OrthoDB" id="7370747at2759"/>
<evidence type="ECO:0000313" key="4">
    <source>
        <dbReference type="Proteomes" id="UP000663880"/>
    </source>
</evidence>
<dbReference type="Proteomes" id="UP000663880">
    <property type="component" value="Unassembled WGS sequence"/>
</dbReference>
<feature type="chain" id="PRO_5032545533" evidence="2">
    <location>
        <begin position="18"/>
        <end position="106"/>
    </location>
</feature>
<keyword evidence="2" id="KW-0732">Signal</keyword>
<accession>A0A821W466</accession>
<name>A0A821W466_9NEOP</name>
<feature type="region of interest" description="Disordered" evidence="1">
    <location>
        <begin position="86"/>
        <end position="106"/>
    </location>
</feature>